<reference evidence="1 2" key="1">
    <citation type="submission" date="2020-08" db="EMBL/GenBank/DDBJ databases">
        <title>The genome sequence of type strain Novosphingobium piscinae KCTC 42194.</title>
        <authorList>
            <person name="Liu Y."/>
        </authorList>
    </citation>
    <scope>NUCLEOTIDE SEQUENCE [LARGE SCALE GENOMIC DNA]</scope>
    <source>
        <strain evidence="1 2">KCTC 42194</strain>
    </source>
</reference>
<organism evidence="1 2">
    <name type="scientific">Novosphingobium piscinae</name>
    <dbReference type="NCBI Taxonomy" id="1507448"/>
    <lineage>
        <taxon>Bacteria</taxon>
        <taxon>Pseudomonadati</taxon>
        <taxon>Pseudomonadota</taxon>
        <taxon>Alphaproteobacteria</taxon>
        <taxon>Sphingomonadales</taxon>
        <taxon>Sphingomonadaceae</taxon>
        <taxon>Novosphingobium</taxon>
    </lineage>
</organism>
<comment type="caution">
    <text evidence="1">The sequence shown here is derived from an EMBL/GenBank/DDBJ whole genome shotgun (WGS) entry which is preliminary data.</text>
</comment>
<keyword evidence="2" id="KW-1185">Reference proteome</keyword>
<sequence length="223" mass="24341">MPLSHTVEMLGVLGTSSYLAARLARASRLAGFHRYAILAQPRASLPVMPRGYRVEVLDPAALAGHTVDADPATQARRFAAGLTCLGVFEPRSALTGVVWLGAGSYHEDEVAVRFQLPTRCCWDTGLWIEPSRRMGRSFAALWAGVGAWMEGHGFSHSLSRIADYNLPALTAHRRMGGTVLAHHSFVRLGRWQWSRTSRPRLVRLAPAAPPPVLDLTALLDGLD</sequence>
<dbReference type="AlphaFoldDB" id="A0A7X1G061"/>
<evidence type="ECO:0008006" key="3">
    <source>
        <dbReference type="Google" id="ProtNLM"/>
    </source>
</evidence>
<dbReference type="Proteomes" id="UP000551327">
    <property type="component" value="Unassembled WGS sequence"/>
</dbReference>
<dbReference type="RefSeq" id="WP_185680097.1">
    <property type="nucleotide sequence ID" value="NZ_JACLAX010000016.1"/>
</dbReference>
<accession>A0A7X1G061</accession>
<evidence type="ECO:0000313" key="1">
    <source>
        <dbReference type="EMBL" id="MBC2670233.1"/>
    </source>
</evidence>
<evidence type="ECO:0000313" key="2">
    <source>
        <dbReference type="Proteomes" id="UP000551327"/>
    </source>
</evidence>
<protein>
    <recommendedName>
        <fullName evidence="3">N-acetyltransferase domain-containing protein</fullName>
    </recommendedName>
</protein>
<gene>
    <name evidence="1" type="ORF">H7F53_13845</name>
</gene>
<proteinExistence type="predicted"/>
<name>A0A7X1G061_9SPHN</name>
<dbReference type="EMBL" id="JACLAX010000016">
    <property type="protein sequence ID" value="MBC2670233.1"/>
    <property type="molecule type" value="Genomic_DNA"/>
</dbReference>